<evidence type="ECO:0000313" key="2">
    <source>
        <dbReference type="EMBL" id="GAG57835.1"/>
    </source>
</evidence>
<dbReference type="PANTHER" id="PTHR43300:SF4">
    <property type="entry name" value="ACYL-[ACYL-CARRIER-PROTEIN]--UDP-N-ACETYLGLUCOSAMINE O-ACYLTRANSFERASE"/>
    <property type="match status" value="1"/>
</dbReference>
<dbReference type="Gene3D" id="3.40.50.720">
    <property type="entry name" value="NAD(P)-binding Rossmann-like Domain"/>
    <property type="match status" value="1"/>
</dbReference>
<sequence length="336" mass="37512">MMDFPSGVKSHIFVSWLHPFKEQRLVVVGGKKMAVFDELTEEKLFLYPHKIEWQQRIPVARKAEAEVVPIEMSEPLRLECQHFLDCITNGRTPLTDGYEGLRVLTILFAAQESFNNGCRRVVIDRIEREKTRRENIFAHPTAIVAENCEIGKGSKIWHNSQIQDGAQIGENCVIGHNCFVGAQAKLGNGVKLESNVDVWDLVTLEDYVFVGPAAVFTNDMNPRAKYPKKKFPHLGKWIPTLVKQGASIGANATIVCGVTIGKNAFVGAGTVVNKDVPDYAIVVGVPGKIIGWMCECGNKLLFENNKASCSKCVCKYHWEDEKVVFVGRRAEDLHKS</sequence>
<dbReference type="PANTHER" id="PTHR43300">
    <property type="entry name" value="ACETYLTRANSFERASE"/>
    <property type="match status" value="1"/>
</dbReference>
<gene>
    <name evidence="2" type="ORF">S01H4_19630</name>
</gene>
<comment type="caution">
    <text evidence="2">The sequence shown here is derived from an EMBL/GenBank/DDBJ whole genome shotgun (WGS) entry which is preliminary data.</text>
</comment>
<dbReference type="SUPFAM" id="SSF51161">
    <property type="entry name" value="Trimeric LpxA-like enzymes"/>
    <property type="match status" value="1"/>
</dbReference>
<dbReference type="Gene3D" id="3.30.360.10">
    <property type="entry name" value="Dihydrodipicolinate Reductase, domain 2"/>
    <property type="match status" value="1"/>
</dbReference>
<reference evidence="2" key="1">
    <citation type="journal article" date="2014" name="Front. Microbiol.">
        <title>High frequency of phylogenetically diverse reductive dehalogenase-homologous genes in deep subseafloor sedimentary metagenomes.</title>
        <authorList>
            <person name="Kawai M."/>
            <person name="Futagami T."/>
            <person name="Toyoda A."/>
            <person name="Takaki Y."/>
            <person name="Nishi S."/>
            <person name="Hori S."/>
            <person name="Arai W."/>
            <person name="Tsubouchi T."/>
            <person name="Morono Y."/>
            <person name="Uchiyama I."/>
            <person name="Ito T."/>
            <person name="Fujiyama A."/>
            <person name="Inagaki F."/>
            <person name="Takami H."/>
        </authorList>
    </citation>
    <scope>NUCLEOTIDE SEQUENCE</scope>
    <source>
        <strain evidence="2">Expedition CK06-06</strain>
    </source>
</reference>
<dbReference type="Gene3D" id="2.160.10.10">
    <property type="entry name" value="Hexapeptide repeat proteins"/>
    <property type="match status" value="1"/>
</dbReference>
<dbReference type="InterPro" id="IPR011004">
    <property type="entry name" value="Trimer_LpxA-like_sf"/>
</dbReference>
<dbReference type="InterPro" id="IPR018357">
    <property type="entry name" value="Hexapep_transf_CS"/>
</dbReference>
<keyword evidence="1" id="KW-0808">Transferase</keyword>
<protein>
    <submittedName>
        <fullName evidence="2">Uncharacterized protein</fullName>
    </submittedName>
</protein>
<dbReference type="CDD" id="cd03358">
    <property type="entry name" value="LbH_WxcM_N_like"/>
    <property type="match status" value="1"/>
</dbReference>
<dbReference type="AlphaFoldDB" id="X0YNU2"/>
<organism evidence="2">
    <name type="scientific">marine sediment metagenome</name>
    <dbReference type="NCBI Taxonomy" id="412755"/>
    <lineage>
        <taxon>unclassified sequences</taxon>
        <taxon>metagenomes</taxon>
        <taxon>ecological metagenomes</taxon>
    </lineage>
</organism>
<evidence type="ECO:0000256" key="1">
    <source>
        <dbReference type="ARBA" id="ARBA00022679"/>
    </source>
</evidence>
<dbReference type="InterPro" id="IPR001451">
    <property type="entry name" value="Hexapep"/>
</dbReference>
<dbReference type="Pfam" id="PF00132">
    <property type="entry name" value="Hexapep"/>
    <property type="match status" value="2"/>
</dbReference>
<name>X0YNU2_9ZZZZ</name>
<dbReference type="GO" id="GO:0016740">
    <property type="term" value="F:transferase activity"/>
    <property type="evidence" value="ECO:0007669"/>
    <property type="project" value="UniProtKB-KW"/>
</dbReference>
<proteinExistence type="predicted"/>
<accession>X0YNU2</accession>
<dbReference type="InterPro" id="IPR050179">
    <property type="entry name" value="Trans_hexapeptide_repeat"/>
</dbReference>
<dbReference type="PROSITE" id="PS00101">
    <property type="entry name" value="HEXAPEP_TRANSFERASES"/>
    <property type="match status" value="1"/>
</dbReference>
<dbReference type="SUPFAM" id="SSF55347">
    <property type="entry name" value="Glyceraldehyde-3-phosphate dehydrogenase-like, C-terminal domain"/>
    <property type="match status" value="1"/>
</dbReference>
<dbReference type="EMBL" id="BART01008768">
    <property type="protein sequence ID" value="GAG57835.1"/>
    <property type="molecule type" value="Genomic_DNA"/>
</dbReference>